<proteinExistence type="predicted"/>
<dbReference type="AlphaFoldDB" id="A0A8S1QMX4"/>
<dbReference type="GO" id="GO:0016628">
    <property type="term" value="F:oxidoreductase activity, acting on the CH-CH group of donors, NAD or NADP as acceptor"/>
    <property type="evidence" value="ECO:0007669"/>
    <property type="project" value="InterPro"/>
</dbReference>
<dbReference type="Pfam" id="PF16884">
    <property type="entry name" value="ADH_N_2"/>
    <property type="match status" value="1"/>
</dbReference>
<keyword evidence="1" id="KW-0560">Oxidoreductase</keyword>
<dbReference type="OrthoDB" id="809632at2759"/>
<accession>A0A8S1QMX4</accession>
<dbReference type="InterPro" id="IPR013149">
    <property type="entry name" value="ADH-like_C"/>
</dbReference>
<evidence type="ECO:0000313" key="5">
    <source>
        <dbReference type="Proteomes" id="UP000692954"/>
    </source>
</evidence>
<reference evidence="4" key="1">
    <citation type="submission" date="2021-01" db="EMBL/GenBank/DDBJ databases">
        <authorList>
            <consortium name="Genoscope - CEA"/>
            <person name="William W."/>
        </authorList>
    </citation>
    <scope>NUCLEOTIDE SEQUENCE</scope>
</reference>
<evidence type="ECO:0000259" key="3">
    <source>
        <dbReference type="Pfam" id="PF16884"/>
    </source>
</evidence>
<dbReference type="Proteomes" id="UP000692954">
    <property type="component" value="Unassembled WGS sequence"/>
</dbReference>
<dbReference type="Pfam" id="PF00107">
    <property type="entry name" value="ADH_zinc_N"/>
    <property type="match status" value="1"/>
</dbReference>
<comment type="caution">
    <text evidence="4">The sequence shown here is derived from an EMBL/GenBank/DDBJ whole genome shotgun (WGS) entry which is preliminary data.</text>
</comment>
<dbReference type="InterPro" id="IPR041694">
    <property type="entry name" value="ADH_N_2"/>
</dbReference>
<name>A0A8S1QMX4_9CILI</name>
<dbReference type="CDD" id="cd05288">
    <property type="entry name" value="PGDH"/>
    <property type="match status" value="1"/>
</dbReference>
<organism evidence="4 5">
    <name type="scientific">Paramecium sonneborni</name>
    <dbReference type="NCBI Taxonomy" id="65129"/>
    <lineage>
        <taxon>Eukaryota</taxon>
        <taxon>Sar</taxon>
        <taxon>Alveolata</taxon>
        <taxon>Ciliophora</taxon>
        <taxon>Intramacronucleata</taxon>
        <taxon>Oligohymenophorea</taxon>
        <taxon>Peniculida</taxon>
        <taxon>Parameciidae</taxon>
        <taxon>Paramecium</taxon>
    </lineage>
</organism>
<sequence>MNNNKVLLLQKRPDESFPQNMNFFEIQEQTTPQLNKGEILIRVLFIGIDPVMRVWLSGAKTYIDSVQIGQVMPAFGVGQCIESNAKNWNVGQLVFGILECAQYCVRKINKLFKVPSFVEIGDPIIPLTLSIYGVTGLTALNAMKQIPESNRPNKENQKTLCVSSAAGSTGSVVCQIAKRMGYRVIGIVSSQEKVQFLQELGVDECVTYNECKHNEEINVNQLTKLIKQKSSQGIDVYYDNAGEEILDAVIPTINKNGYVLLCGATSTYNSWKQRCGLKNLAIAIQNSIKFEGIMFLNEKQKMYDGFAEMVEMVNEGFIKHQEEILLGIEQFVIGLQNVFLGKNKGKTIIQIYDNQYQQAKL</sequence>
<dbReference type="EMBL" id="CAJJDN010000112">
    <property type="protein sequence ID" value="CAD8116856.1"/>
    <property type="molecule type" value="Genomic_DNA"/>
</dbReference>
<gene>
    <name evidence="4" type="ORF">PSON_ATCC_30995.1.T1120062</name>
</gene>
<feature type="domain" description="Oxidoreductase N-terminal" evidence="3">
    <location>
        <begin position="7"/>
        <end position="114"/>
    </location>
</feature>
<dbReference type="PANTHER" id="PTHR43205">
    <property type="entry name" value="PROSTAGLANDIN REDUCTASE"/>
    <property type="match status" value="1"/>
</dbReference>
<feature type="domain" description="Alcohol dehydrogenase-like C-terminal" evidence="2">
    <location>
        <begin position="170"/>
        <end position="304"/>
    </location>
</feature>
<dbReference type="InterPro" id="IPR045010">
    <property type="entry name" value="MDR_fam"/>
</dbReference>
<evidence type="ECO:0000259" key="2">
    <source>
        <dbReference type="Pfam" id="PF00107"/>
    </source>
</evidence>
<protein>
    <submittedName>
        <fullName evidence="4">Uncharacterized protein</fullName>
    </submittedName>
</protein>
<evidence type="ECO:0000313" key="4">
    <source>
        <dbReference type="EMBL" id="CAD8116856.1"/>
    </source>
</evidence>
<evidence type="ECO:0000256" key="1">
    <source>
        <dbReference type="ARBA" id="ARBA00023002"/>
    </source>
</evidence>
<dbReference type="PANTHER" id="PTHR43205:SF42">
    <property type="entry name" value="ALCOHOL DEHYDROGENASE, ZINC-CONTAINING (AFU_ORTHOLOGUE AFUA_7G04530)"/>
    <property type="match status" value="1"/>
</dbReference>
<keyword evidence="5" id="KW-1185">Reference proteome</keyword>